<proteinExistence type="predicted"/>
<dbReference type="RefSeq" id="WP_039349399.1">
    <property type="nucleotide sequence ID" value="NZ_JSYL01000002.1"/>
</dbReference>
<comment type="caution">
    <text evidence="2">The sequence shown here is derived from an EMBL/GenBank/DDBJ whole genome shotgun (WGS) entry which is preliminary data.</text>
</comment>
<protein>
    <recommendedName>
        <fullName evidence="4">Porin</fullName>
    </recommendedName>
</protein>
<dbReference type="InterPro" id="IPR010870">
    <property type="entry name" value="Porin_O/P"/>
</dbReference>
<dbReference type="STRING" id="266749.SAMN05421876_10316"/>
<evidence type="ECO:0000313" key="3">
    <source>
        <dbReference type="Proteomes" id="UP000031473"/>
    </source>
</evidence>
<gene>
    <name evidence="2" type="ORF">OA86_04345</name>
</gene>
<dbReference type="Gene3D" id="2.40.160.10">
    <property type="entry name" value="Porin"/>
    <property type="match status" value="1"/>
</dbReference>
<reference evidence="2 3" key="1">
    <citation type="submission" date="2014-10" db="EMBL/GenBank/DDBJ databases">
        <title>Kaistella jeonii genome.</title>
        <authorList>
            <person name="Clayton J.T."/>
            <person name="Newman J.D."/>
        </authorList>
    </citation>
    <scope>NUCLEOTIDE SEQUENCE [LARGE SCALE GENOMIC DNA]</scope>
    <source>
        <strain evidence="2 3">DSM 17048</strain>
    </source>
</reference>
<dbReference type="AlphaFoldDB" id="A0A0C1F9N2"/>
<feature type="chain" id="PRO_5030004937" description="Porin" evidence="1">
    <location>
        <begin position="20"/>
        <end position="454"/>
    </location>
</feature>
<evidence type="ECO:0000256" key="1">
    <source>
        <dbReference type="SAM" id="SignalP"/>
    </source>
</evidence>
<dbReference type="EMBL" id="JSYL01000002">
    <property type="protein sequence ID" value="KIA89857.1"/>
    <property type="molecule type" value="Genomic_DNA"/>
</dbReference>
<dbReference type="InterPro" id="IPR023614">
    <property type="entry name" value="Porin_dom_sf"/>
</dbReference>
<dbReference type="Proteomes" id="UP000031473">
    <property type="component" value="Unassembled WGS sequence"/>
</dbReference>
<feature type="signal peptide" evidence="1">
    <location>
        <begin position="1"/>
        <end position="19"/>
    </location>
</feature>
<name>A0A0C1F9N2_9FLAO</name>
<accession>A0A0C1F9N2</accession>
<keyword evidence="1" id="KW-0732">Signal</keyword>
<organism evidence="2 3">
    <name type="scientific">Kaistella jeonii</name>
    <dbReference type="NCBI Taxonomy" id="266749"/>
    <lineage>
        <taxon>Bacteria</taxon>
        <taxon>Pseudomonadati</taxon>
        <taxon>Bacteroidota</taxon>
        <taxon>Flavobacteriia</taxon>
        <taxon>Flavobacteriales</taxon>
        <taxon>Weeksellaceae</taxon>
        <taxon>Chryseobacterium group</taxon>
        <taxon>Kaistella</taxon>
    </lineage>
</organism>
<dbReference type="Pfam" id="PF07396">
    <property type="entry name" value="Porin_O_P"/>
    <property type="match status" value="1"/>
</dbReference>
<dbReference type="OrthoDB" id="1151129at2"/>
<keyword evidence="3" id="KW-1185">Reference proteome</keyword>
<evidence type="ECO:0008006" key="4">
    <source>
        <dbReference type="Google" id="ProtNLM"/>
    </source>
</evidence>
<evidence type="ECO:0000313" key="2">
    <source>
        <dbReference type="EMBL" id="KIA89857.1"/>
    </source>
</evidence>
<sequence length="454" mass="51328">MKKLLLMSIALVSSQMCYSQVDSLSTQNRLNQYGKLVERKSLNAENRNGILVFESKDQEYRFWFDARVQIDGQVFSRNTYNDIGDGASIRRARFAVKANVTKNWYGELDLDFANGSLDLNDAYIAYDFLNGFSARAGNFKERFSMSQTASSRYLNFMERATVVTAFAPSRHIGVETAYNGKYFTTSAGIFFQEVGNAETRAFVEENSKTYGRDEGISATGKFVYQPFGDNPDKGIHIGYALSYRNPKTSEDPATYNSIRYNTRTVSSINRKKYLDTDAITDYSHQILQNIELAGFYKGLGVQGEYIFNTTYRKNGKENLNFSGFYIQTTYMVFGGKQFYNKSEGEFSEPYKGKKWGDVEAAFRYDYINLNDKDVYGGSASVYTPGINFYTAKNVKFQLNYSIVNHDRYANGKGKLFVGNDAAGNPTKDPAQVVDAKGKAGEDYNILGLRCEIDF</sequence>
<dbReference type="SUPFAM" id="SSF56935">
    <property type="entry name" value="Porins"/>
    <property type="match status" value="1"/>
</dbReference>